<feature type="binding site" evidence="3">
    <location>
        <position position="164"/>
    </location>
    <ligand>
        <name>a divalent metal cation</name>
        <dbReference type="ChEBI" id="CHEBI:60240"/>
        <label>2</label>
    </ligand>
</feature>
<evidence type="ECO:0000256" key="2">
    <source>
        <dbReference type="ARBA" id="ARBA00022801"/>
    </source>
</evidence>
<keyword evidence="2" id="KW-0378">Hydrolase</keyword>
<keyword evidence="1 3" id="KW-0479">Metal-binding</keyword>
<evidence type="ECO:0000256" key="1">
    <source>
        <dbReference type="ARBA" id="ARBA00022723"/>
    </source>
</evidence>
<proteinExistence type="predicted"/>
<feature type="binding site" evidence="3">
    <location>
        <position position="97"/>
    </location>
    <ligand>
        <name>a divalent metal cation</name>
        <dbReference type="ChEBI" id="CHEBI:60240"/>
        <label>1</label>
    </ligand>
</feature>
<dbReference type="GO" id="GO:0016788">
    <property type="term" value="F:hydrolase activity, acting on ester bonds"/>
    <property type="evidence" value="ECO:0007669"/>
    <property type="project" value="InterPro"/>
</dbReference>
<dbReference type="GO" id="GO:0046872">
    <property type="term" value="F:metal ion binding"/>
    <property type="evidence" value="ECO:0007669"/>
    <property type="project" value="UniProtKB-KW"/>
</dbReference>
<feature type="binding site" evidence="3">
    <location>
        <position position="18"/>
    </location>
    <ligand>
        <name>a divalent metal cation</name>
        <dbReference type="ChEBI" id="CHEBI:60240"/>
        <label>1</label>
    </ligand>
</feature>
<reference evidence="5" key="1">
    <citation type="submission" date="2017-09" db="EMBL/GenBank/DDBJ databases">
        <title>Depth-based differentiation of microbial function through sediment-hosted aquifers and enrichment of novel symbionts in the deep terrestrial subsurface.</title>
        <authorList>
            <person name="Probst A.J."/>
            <person name="Ladd B."/>
            <person name="Jarett J.K."/>
            <person name="Geller-Mcgrath D.E."/>
            <person name="Sieber C.M.K."/>
            <person name="Emerson J.B."/>
            <person name="Anantharaman K."/>
            <person name="Thomas B.C."/>
            <person name="Malmstrom R."/>
            <person name="Stieglmeier M."/>
            <person name="Klingl A."/>
            <person name="Woyke T."/>
            <person name="Ryan C.M."/>
            <person name="Banfield J.F."/>
        </authorList>
    </citation>
    <scope>NUCLEOTIDE SEQUENCE [LARGE SCALE GENOMIC DNA]</scope>
</reference>
<evidence type="ECO:0000313" key="5">
    <source>
        <dbReference type="Proteomes" id="UP000229756"/>
    </source>
</evidence>
<comment type="caution">
    <text evidence="4">The sequence shown here is derived from an EMBL/GenBank/DDBJ whole genome shotgun (WGS) entry which is preliminary data.</text>
</comment>
<accession>A0A2M8EL48</accession>
<dbReference type="FunFam" id="3.20.20.140:FF:000005">
    <property type="entry name" value="TatD family hydrolase"/>
    <property type="match status" value="1"/>
</dbReference>
<dbReference type="Gene3D" id="3.20.20.140">
    <property type="entry name" value="Metal-dependent hydrolases"/>
    <property type="match status" value="1"/>
</dbReference>
<evidence type="ECO:0008006" key="6">
    <source>
        <dbReference type="Google" id="ProtNLM"/>
    </source>
</evidence>
<name>A0A2M8EL48_UNCKA</name>
<dbReference type="PIRSF" id="PIRSF005902">
    <property type="entry name" value="DNase_TatD"/>
    <property type="match status" value="1"/>
</dbReference>
<dbReference type="AlphaFoldDB" id="A0A2M8EL48"/>
<dbReference type="PANTHER" id="PTHR46124">
    <property type="entry name" value="D-AMINOACYL-TRNA DEACYLASE"/>
    <property type="match status" value="1"/>
</dbReference>
<dbReference type="Proteomes" id="UP000229756">
    <property type="component" value="Unassembled WGS sequence"/>
</dbReference>
<dbReference type="EMBL" id="PFSJ01000025">
    <property type="protein sequence ID" value="PJC23466.1"/>
    <property type="molecule type" value="Genomic_DNA"/>
</dbReference>
<dbReference type="InterPro" id="IPR032466">
    <property type="entry name" value="Metal_Hydrolase"/>
</dbReference>
<dbReference type="PROSITE" id="PS01090">
    <property type="entry name" value="TATD_2"/>
    <property type="match status" value="1"/>
</dbReference>
<dbReference type="PROSITE" id="PS01091">
    <property type="entry name" value="TATD_3"/>
    <property type="match status" value="1"/>
</dbReference>
<dbReference type="PANTHER" id="PTHR46124:SF2">
    <property type="entry name" value="D-AMINOACYL-TRNA DEACYLASE"/>
    <property type="match status" value="1"/>
</dbReference>
<dbReference type="CDD" id="cd01310">
    <property type="entry name" value="TatD_DNAse"/>
    <property type="match status" value="1"/>
</dbReference>
<evidence type="ECO:0000256" key="3">
    <source>
        <dbReference type="PIRSR" id="PIRSR005902-1"/>
    </source>
</evidence>
<feature type="binding site" evidence="3">
    <location>
        <position position="20"/>
    </location>
    <ligand>
        <name>a divalent metal cation</name>
        <dbReference type="ChEBI" id="CHEBI:60240"/>
        <label>1</label>
    </ligand>
</feature>
<dbReference type="InterPro" id="IPR001130">
    <property type="entry name" value="TatD-like"/>
</dbReference>
<evidence type="ECO:0000313" key="4">
    <source>
        <dbReference type="EMBL" id="PJC23466.1"/>
    </source>
</evidence>
<feature type="binding site" evidence="3">
    <location>
        <position position="138"/>
    </location>
    <ligand>
        <name>a divalent metal cation</name>
        <dbReference type="ChEBI" id="CHEBI:60240"/>
        <label>2</label>
    </ligand>
</feature>
<dbReference type="Pfam" id="PF01026">
    <property type="entry name" value="TatD_DNase"/>
    <property type="match status" value="1"/>
</dbReference>
<dbReference type="SUPFAM" id="SSF51556">
    <property type="entry name" value="Metallo-dependent hydrolases"/>
    <property type="match status" value="1"/>
</dbReference>
<gene>
    <name evidence="4" type="ORF">CO058_03470</name>
</gene>
<dbReference type="InterPro" id="IPR018228">
    <property type="entry name" value="DNase_TatD-rel_CS"/>
</dbReference>
<sequence length="269" mass="31028">MHWQRYYPCSYNMIVDTHTHISSNYNEKDRADIEILIGHTLEEAKKAIEISKTNKHVFATCGLYPHDIIPENEISDQEKIKIIKELAKNEKVIAIGECGFDFTNPRLPEIKRSKDDQIPLFISQIEIARELKLPIVIHSRIATDETIDLLRREIRQAEFPAVWHCFTENYDIAKKALDLGLMLSITGIITYKNTSDLRDVIRKVPIERIMLETDSPYLVPESERKAGIKVNSSKYVKLIAQEIAEIKGISQQIVEDKTTENAFAFFKLK</sequence>
<organism evidence="4 5">
    <name type="scientific">candidate division WWE3 bacterium CG_4_9_14_0_2_um_filter_35_11</name>
    <dbReference type="NCBI Taxonomy" id="1975077"/>
    <lineage>
        <taxon>Bacteria</taxon>
        <taxon>Katanobacteria</taxon>
    </lineage>
</organism>
<protein>
    <recommendedName>
        <fullName evidence="6">Hydrolase TatD</fullName>
    </recommendedName>
</protein>
<feature type="binding site" evidence="3">
    <location>
        <position position="214"/>
    </location>
    <ligand>
        <name>a divalent metal cation</name>
        <dbReference type="ChEBI" id="CHEBI:60240"/>
        <label>1</label>
    </ligand>
</feature>